<sequence>MVYLESIICRCFWGGSSDKNKIPWVAWKKVLNSRDDGGLGIGSLTAFNYVLLAKWWWRFRNDNRGIWHDVIMSLHGTDGGIGRTRVVARIGGTWDNKWKWIKDNEGYFTVASYRKTIDNHLLICLEDNTPWNKILLGNSLGRCMLPSTIGGIRVRWIAALSMTSSAVCPVLVPLGV</sequence>
<reference evidence="1 2" key="1">
    <citation type="journal article" date="2017" name="Nat. Commun.">
        <title>Genome assembly with in vitro proximity ligation data and whole-genome triplication in lettuce.</title>
        <authorList>
            <person name="Reyes-Chin-Wo S."/>
            <person name="Wang Z."/>
            <person name="Yang X."/>
            <person name="Kozik A."/>
            <person name="Arikit S."/>
            <person name="Song C."/>
            <person name="Xia L."/>
            <person name="Froenicke L."/>
            <person name="Lavelle D.O."/>
            <person name="Truco M.J."/>
            <person name="Xia R."/>
            <person name="Zhu S."/>
            <person name="Xu C."/>
            <person name="Xu H."/>
            <person name="Xu X."/>
            <person name="Cox K."/>
            <person name="Korf I."/>
            <person name="Meyers B.C."/>
            <person name="Michelmore R.W."/>
        </authorList>
    </citation>
    <scope>NUCLEOTIDE SEQUENCE [LARGE SCALE GENOMIC DNA]</scope>
    <source>
        <strain evidence="2">cv. Salinas</strain>
        <tissue evidence="1">Seedlings</tissue>
    </source>
</reference>
<protein>
    <recommendedName>
        <fullName evidence="3">Reverse transcriptase zinc-binding domain-containing protein</fullName>
    </recommendedName>
</protein>
<comment type="caution">
    <text evidence="1">The sequence shown here is derived from an EMBL/GenBank/DDBJ whole genome shotgun (WGS) entry which is preliminary data.</text>
</comment>
<evidence type="ECO:0008006" key="3">
    <source>
        <dbReference type="Google" id="ProtNLM"/>
    </source>
</evidence>
<dbReference type="AlphaFoldDB" id="A0A9R1WBQ0"/>
<evidence type="ECO:0000313" key="2">
    <source>
        <dbReference type="Proteomes" id="UP000235145"/>
    </source>
</evidence>
<accession>A0A9R1WBQ0</accession>
<dbReference type="Proteomes" id="UP000235145">
    <property type="component" value="Unassembled WGS sequence"/>
</dbReference>
<name>A0A9R1WBQ0_LACSA</name>
<organism evidence="1 2">
    <name type="scientific">Lactuca sativa</name>
    <name type="common">Garden lettuce</name>
    <dbReference type="NCBI Taxonomy" id="4236"/>
    <lineage>
        <taxon>Eukaryota</taxon>
        <taxon>Viridiplantae</taxon>
        <taxon>Streptophyta</taxon>
        <taxon>Embryophyta</taxon>
        <taxon>Tracheophyta</taxon>
        <taxon>Spermatophyta</taxon>
        <taxon>Magnoliopsida</taxon>
        <taxon>eudicotyledons</taxon>
        <taxon>Gunneridae</taxon>
        <taxon>Pentapetalae</taxon>
        <taxon>asterids</taxon>
        <taxon>campanulids</taxon>
        <taxon>Asterales</taxon>
        <taxon>Asteraceae</taxon>
        <taxon>Cichorioideae</taxon>
        <taxon>Cichorieae</taxon>
        <taxon>Lactucinae</taxon>
        <taxon>Lactuca</taxon>
    </lineage>
</organism>
<dbReference type="EMBL" id="NBSK02000003">
    <property type="protein sequence ID" value="KAJ0219540.1"/>
    <property type="molecule type" value="Genomic_DNA"/>
</dbReference>
<proteinExistence type="predicted"/>
<dbReference type="PANTHER" id="PTHR33116:SF77">
    <property type="entry name" value="RNA-DIRECTED DNA POLYMERASE"/>
    <property type="match status" value="1"/>
</dbReference>
<gene>
    <name evidence="1" type="ORF">LSAT_V11C300110260</name>
</gene>
<evidence type="ECO:0000313" key="1">
    <source>
        <dbReference type="EMBL" id="KAJ0219540.1"/>
    </source>
</evidence>
<keyword evidence="2" id="KW-1185">Reference proteome</keyword>
<dbReference type="PANTHER" id="PTHR33116">
    <property type="entry name" value="REVERSE TRANSCRIPTASE ZINC-BINDING DOMAIN-CONTAINING PROTEIN-RELATED-RELATED"/>
    <property type="match status" value="1"/>
</dbReference>